<keyword evidence="6" id="KW-0560">Oxidoreductase</keyword>
<keyword evidence="7" id="KW-0408">Iron</keyword>
<evidence type="ECO:0000256" key="2">
    <source>
        <dbReference type="ARBA" id="ARBA00007443"/>
    </source>
</evidence>
<dbReference type="GO" id="GO:0006449">
    <property type="term" value="P:regulation of translational termination"/>
    <property type="evidence" value="ECO:0007669"/>
    <property type="project" value="TreeGrafter"/>
</dbReference>
<dbReference type="InterPro" id="IPR019601">
    <property type="entry name" value="Oxoglutarate/Fe-dep_Oase_C"/>
</dbReference>
<evidence type="ECO:0000256" key="3">
    <source>
        <dbReference type="ARBA" id="ARBA00022723"/>
    </source>
</evidence>
<dbReference type="InterPro" id="IPR006620">
    <property type="entry name" value="Pro_4_hyd_alph"/>
</dbReference>
<organism evidence="11">
    <name type="scientific">Clastoptera arizonana</name>
    <name type="common">Arizona spittle bug</name>
    <dbReference type="NCBI Taxonomy" id="38151"/>
    <lineage>
        <taxon>Eukaryota</taxon>
        <taxon>Metazoa</taxon>
        <taxon>Ecdysozoa</taxon>
        <taxon>Arthropoda</taxon>
        <taxon>Hexapoda</taxon>
        <taxon>Insecta</taxon>
        <taxon>Pterygota</taxon>
        <taxon>Neoptera</taxon>
        <taxon>Paraneoptera</taxon>
        <taxon>Hemiptera</taxon>
        <taxon>Auchenorrhyncha</taxon>
        <taxon>Cercopoidea</taxon>
        <taxon>Clastopteridae</taxon>
        <taxon>Clastoptera</taxon>
    </lineage>
</organism>
<keyword evidence="5" id="KW-0223">Dioxygenase</keyword>
<dbReference type="Pfam" id="PF10637">
    <property type="entry name" value="Ofd1_CTDD"/>
    <property type="match status" value="1"/>
</dbReference>
<evidence type="ECO:0000256" key="7">
    <source>
        <dbReference type="ARBA" id="ARBA00023004"/>
    </source>
</evidence>
<sequence>MTIDLEEILNPLFSDGNIAKKVKARYQKNSILSLKAPDIKIIEKPFRTMQIFNVFKNEDFLTKFITEINCIKLHEKSNDLYSISQSDDLNILPLDRCGKIFKKLINKKLWEYCSLLVGEKLKSIASMTISKYQKGDYLLCHDDKCEDRCIAFVIYLSNVEWEERDGGLLSLFNHDKNSKQPTTEEIKLLPIFNSMVLFKVSTTSYHQVTEVVGDKTRLSINGWFHSCKAIKMPKPNYLYLSGAILSAQLEDTPYINVVCKQYLLQSVVDSISKDFLQNRAIYLPSFLKADFYDGCLNELNNQLKWKLTGPPNHRNCYLPTNFDFQNASPSVFPNLCKLLSILCSPDFAEYLSHITKHRLIEDASRTETLVNIEIQRWSQKCYTLLADNDVLQSLNFIDVVLFFGVDEVSDDEGDCGGLTYVPSAKKQKTTRSSKQTMTINPVSNILCISDCDEKTQKFYRYKKACSPLGDYYTVSVSFLRDSVTSTNFKKITDSGGNLK</sequence>
<dbReference type="InterPro" id="IPR039558">
    <property type="entry name" value="TPA1/OFD1_N"/>
</dbReference>
<keyword evidence="4" id="KW-0847">Vitamin C</keyword>
<evidence type="ECO:0000256" key="8">
    <source>
        <dbReference type="ARBA" id="ARBA00029938"/>
    </source>
</evidence>
<dbReference type="Gene3D" id="2.60.120.620">
    <property type="entry name" value="q2cbj1_9rhob like domain"/>
    <property type="match status" value="2"/>
</dbReference>
<comment type="catalytic activity">
    <reaction evidence="9">
        <text>[ribosomal protein uS12]-L-proline + 2-oxoglutarate + O2 = [ribosomal protein uS12]-(3S)-3-hydroxy-L-proline + succinate + CO2</text>
        <dbReference type="Rhea" id="RHEA:54156"/>
        <dbReference type="Rhea" id="RHEA-COMP:13816"/>
        <dbReference type="Rhea" id="RHEA-COMP:13818"/>
        <dbReference type="ChEBI" id="CHEBI:15379"/>
        <dbReference type="ChEBI" id="CHEBI:16526"/>
        <dbReference type="ChEBI" id="CHEBI:16810"/>
        <dbReference type="ChEBI" id="CHEBI:30031"/>
        <dbReference type="ChEBI" id="CHEBI:50342"/>
        <dbReference type="ChEBI" id="CHEBI:85428"/>
    </reaction>
</comment>
<comment type="similarity">
    <text evidence="2">Belongs to the TPA1 family.</text>
</comment>
<evidence type="ECO:0000259" key="10">
    <source>
        <dbReference type="PROSITE" id="PS51471"/>
    </source>
</evidence>
<accession>A0A1B6C079</accession>
<evidence type="ECO:0000313" key="12">
    <source>
        <dbReference type="EMBL" id="JAS25406.1"/>
    </source>
</evidence>
<name>A0A1B6C079_9HEMI</name>
<dbReference type="InterPro" id="IPR051842">
    <property type="entry name" value="uS12_prolyl_hydroxylase"/>
</dbReference>
<dbReference type="InterPro" id="IPR005123">
    <property type="entry name" value="Oxoglu/Fe-dep_dioxygenase_dom"/>
</dbReference>
<dbReference type="PROSITE" id="PS51471">
    <property type="entry name" value="FE2OG_OXY"/>
    <property type="match status" value="1"/>
</dbReference>
<dbReference type="EMBL" id="GEDC01030663">
    <property type="protein sequence ID" value="JAS06635.1"/>
    <property type="molecule type" value="Transcribed_RNA"/>
</dbReference>
<dbReference type="Pfam" id="PF13661">
    <property type="entry name" value="2OG-FeII_Oxy_4"/>
    <property type="match status" value="1"/>
</dbReference>
<dbReference type="SMART" id="SM00702">
    <property type="entry name" value="P4Hc"/>
    <property type="match status" value="1"/>
</dbReference>
<dbReference type="AlphaFoldDB" id="A0A1B6C079"/>
<dbReference type="GO" id="GO:0031418">
    <property type="term" value="F:L-ascorbic acid binding"/>
    <property type="evidence" value="ECO:0007669"/>
    <property type="project" value="UniProtKB-KW"/>
</dbReference>
<evidence type="ECO:0000256" key="5">
    <source>
        <dbReference type="ARBA" id="ARBA00022964"/>
    </source>
</evidence>
<dbReference type="PANTHER" id="PTHR12117">
    <property type="entry name" value="HISTONE ACETYLTRANSFERASE COMPLEX"/>
    <property type="match status" value="1"/>
</dbReference>
<evidence type="ECO:0000313" key="11">
    <source>
        <dbReference type="EMBL" id="JAS06635.1"/>
    </source>
</evidence>
<protein>
    <recommendedName>
        <fullName evidence="8">uS12 prolyl 3-hydroxylase</fullName>
    </recommendedName>
</protein>
<evidence type="ECO:0000256" key="6">
    <source>
        <dbReference type="ARBA" id="ARBA00023002"/>
    </source>
</evidence>
<proteinExistence type="inferred from homology"/>
<evidence type="ECO:0000256" key="9">
    <source>
        <dbReference type="ARBA" id="ARBA00047444"/>
    </source>
</evidence>
<comment type="cofactor">
    <cofactor evidence="1">
        <name>L-ascorbate</name>
        <dbReference type="ChEBI" id="CHEBI:38290"/>
    </cofactor>
</comment>
<dbReference type="EMBL" id="GEDC01011892">
    <property type="protein sequence ID" value="JAS25406.1"/>
    <property type="molecule type" value="Transcribed_RNA"/>
</dbReference>
<reference evidence="11" key="1">
    <citation type="submission" date="2015-12" db="EMBL/GenBank/DDBJ databases">
        <title>De novo transcriptome assembly of four potential Pierce s Disease insect vectors from Arizona vineyards.</title>
        <authorList>
            <person name="Tassone E.E."/>
        </authorList>
    </citation>
    <scope>NUCLEOTIDE SEQUENCE</scope>
</reference>
<evidence type="ECO:0000256" key="1">
    <source>
        <dbReference type="ARBA" id="ARBA00001961"/>
    </source>
</evidence>
<gene>
    <name evidence="11" type="ORF">g.29877</name>
    <name evidence="12" type="ORF">g.29881</name>
</gene>
<feature type="domain" description="Fe2OG dioxygenase" evidence="10">
    <location>
        <begin position="123"/>
        <end position="226"/>
    </location>
</feature>
<dbReference type="GO" id="GO:0005737">
    <property type="term" value="C:cytoplasm"/>
    <property type="evidence" value="ECO:0007669"/>
    <property type="project" value="TreeGrafter"/>
</dbReference>
<dbReference type="GO" id="GO:0031543">
    <property type="term" value="F:peptidyl-proline dioxygenase activity"/>
    <property type="evidence" value="ECO:0007669"/>
    <property type="project" value="UniProtKB-ARBA"/>
</dbReference>
<dbReference type="GO" id="GO:0005506">
    <property type="term" value="F:iron ion binding"/>
    <property type="evidence" value="ECO:0007669"/>
    <property type="project" value="InterPro"/>
</dbReference>
<keyword evidence="3" id="KW-0479">Metal-binding</keyword>
<dbReference type="PANTHER" id="PTHR12117:SF0">
    <property type="entry name" value="PROLYL 3-HYDROXYLASE OGFOD1"/>
    <property type="match status" value="1"/>
</dbReference>
<evidence type="ECO:0000256" key="4">
    <source>
        <dbReference type="ARBA" id="ARBA00022896"/>
    </source>
</evidence>